<organism evidence="1 2">
    <name type="scientific">Dendrobium thyrsiflorum</name>
    <name type="common">Pinecone-like raceme dendrobium</name>
    <name type="synonym">Orchid</name>
    <dbReference type="NCBI Taxonomy" id="117978"/>
    <lineage>
        <taxon>Eukaryota</taxon>
        <taxon>Viridiplantae</taxon>
        <taxon>Streptophyta</taxon>
        <taxon>Embryophyta</taxon>
        <taxon>Tracheophyta</taxon>
        <taxon>Spermatophyta</taxon>
        <taxon>Magnoliopsida</taxon>
        <taxon>Liliopsida</taxon>
        <taxon>Asparagales</taxon>
        <taxon>Orchidaceae</taxon>
        <taxon>Epidendroideae</taxon>
        <taxon>Malaxideae</taxon>
        <taxon>Dendrobiinae</taxon>
        <taxon>Dendrobium</taxon>
    </lineage>
</organism>
<sequence length="175" mass="18611">MYDGQTRAKMQQHPILGVSISGSKSGCGGKSGFGPARLFFPSCNLKTSIPFKIASKYSGLALRSGWSSTHKSVIPDPEIIHVESHRSLIGGEILEESDGSGGDREEGVGGLMVGVVGGVEVEANVLPTSAEGEGVGERRREDTGRKKLIGAEIGVDLTEDLWKVRSIDNKRKDFA</sequence>
<proteinExistence type="predicted"/>
<evidence type="ECO:0000313" key="2">
    <source>
        <dbReference type="Proteomes" id="UP001552299"/>
    </source>
</evidence>
<reference evidence="1 2" key="1">
    <citation type="journal article" date="2024" name="Plant Biotechnol. J.">
        <title>Dendrobium thyrsiflorum genome and its molecular insights into genes involved in important horticultural traits.</title>
        <authorList>
            <person name="Chen B."/>
            <person name="Wang J.Y."/>
            <person name="Zheng P.J."/>
            <person name="Li K.L."/>
            <person name="Liang Y.M."/>
            <person name="Chen X.F."/>
            <person name="Zhang C."/>
            <person name="Zhao X."/>
            <person name="He X."/>
            <person name="Zhang G.Q."/>
            <person name="Liu Z.J."/>
            <person name="Xu Q."/>
        </authorList>
    </citation>
    <scope>NUCLEOTIDE SEQUENCE [LARGE SCALE GENOMIC DNA]</scope>
    <source>
        <strain evidence="1">GZMU011</strain>
    </source>
</reference>
<accession>A0ABD0VX74</accession>
<dbReference type="Proteomes" id="UP001552299">
    <property type="component" value="Unassembled WGS sequence"/>
</dbReference>
<gene>
    <name evidence="1" type="ORF">M5K25_003139</name>
</gene>
<comment type="caution">
    <text evidence="1">The sequence shown here is derived from an EMBL/GenBank/DDBJ whole genome shotgun (WGS) entry which is preliminary data.</text>
</comment>
<keyword evidence="2" id="KW-1185">Reference proteome</keyword>
<protein>
    <submittedName>
        <fullName evidence="1">Uncharacterized protein</fullName>
    </submittedName>
</protein>
<dbReference type="EMBL" id="JANQDX010000003">
    <property type="protein sequence ID" value="KAL0926886.1"/>
    <property type="molecule type" value="Genomic_DNA"/>
</dbReference>
<name>A0ABD0VX74_DENTH</name>
<dbReference type="AlphaFoldDB" id="A0ABD0VX74"/>
<evidence type="ECO:0000313" key="1">
    <source>
        <dbReference type="EMBL" id="KAL0926886.1"/>
    </source>
</evidence>